<name>A0A9N9E366_9GLOM</name>
<organism evidence="2 3">
    <name type="scientific">Dentiscutata erythropus</name>
    <dbReference type="NCBI Taxonomy" id="1348616"/>
    <lineage>
        <taxon>Eukaryota</taxon>
        <taxon>Fungi</taxon>
        <taxon>Fungi incertae sedis</taxon>
        <taxon>Mucoromycota</taxon>
        <taxon>Glomeromycotina</taxon>
        <taxon>Glomeromycetes</taxon>
        <taxon>Diversisporales</taxon>
        <taxon>Gigasporaceae</taxon>
        <taxon>Dentiscutata</taxon>
    </lineage>
</organism>
<evidence type="ECO:0000256" key="1">
    <source>
        <dbReference type="SAM" id="MobiDB-lite"/>
    </source>
</evidence>
<reference evidence="2" key="1">
    <citation type="submission" date="2021-06" db="EMBL/GenBank/DDBJ databases">
        <authorList>
            <person name="Kallberg Y."/>
            <person name="Tangrot J."/>
            <person name="Rosling A."/>
        </authorList>
    </citation>
    <scope>NUCLEOTIDE SEQUENCE</scope>
    <source>
        <strain evidence="2">MA453B</strain>
    </source>
</reference>
<sequence length="561" mass="65467">MVSCADITFSYLFYSEQLRFMEFTFNSKYFIRHQVSNLDSSSQEFLESVHKLVDLLQKVINSPYNVVNSYQGLANSFQELMDSSQEVLSDEMHDEMHDEMLHDKMCDETRNGIYDEVHDEVHDKMYETHKGQDLVGINGPLPHINKAIVFTIDDTFPNWSIAEHYVAEYGCQKGFVPIKIRNKTDCSKKLNYDWKVNLSFATSVVHITHFNDNHVEYQLSPDTKIFAPVNHQFSDDCREEICYLAVNGRYDLSTIRSLLSVKYPDQLFLTHDLANVVVEHNVEGSEASQLLKQLYEFRKKDSNWYIELLVDSISNCLRRIFWMNPSQREKWIWFCDIIVQDNMRVEELNNHIKTAINSSSTLLQTVFPQVIQQINKYLTPNLATEQQKQISWNSDLLNLQDVIYNNDFIENTYDVLQSYLLALIKENKYSSVKEENSFQKFVDKKLQFNKSVNLAKKAITLQNSENNNELDTLLKNYIEKKILQREKETKEREMRILRENHSSENVLAIKTDDNQLISINNVANSLNHIGKEAPKKNHIKGAQEDYTPKKKAKPGTSTRLC</sequence>
<dbReference type="OrthoDB" id="2402896at2759"/>
<feature type="region of interest" description="Disordered" evidence="1">
    <location>
        <begin position="530"/>
        <end position="561"/>
    </location>
</feature>
<proteinExistence type="predicted"/>
<dbReference type="AlphaFoldDB" id="A0A9N9E366"/>
<protein>
    <submittedName>
        <fullName evidence="2">23908_t:CDS:1</fullName>
    </submittedName>
</protein>
<gene>
    <name evidence="2" type="ORF">DERYTH_LOCUS10486</name>
</gene>
<evidence type="ECO:0000313" key="2">
    <source>
        <dbReference type="EMBL" id="CAG8656724.1"/>
    </source>
</evidence>
<feature type="compositionally biased region" description="Basic and acidic residues" evidence="1">
    <location>
        <begin position="530"/>
        <end position="548"/>
    </location>
</feature>
<comment type="caution">
    <text evidence="2">The sequence shown here is derived from an EMBL/GenBank/DDBJ whole genome shotgun (WGS) entry which is preliminary data.</text>
</comment>
<keyword evidence="3" id="KW-1185">Reference proteome</keyword>
<accession>A0A9N9E366</accession>
<dbReference type="Proteomes" id="UP000789405">
    <property type="component" value="Unassembled WGS sequence"/>
</dbReference>
<dbReference type="EMBL" id="CAJVPY010006126">
    <property type="protein sequence ID" value="CAG8656724.1"/>
    <property type="molecule type" value="Genomic_DNA"/>
</dbReference>
<evidence type="ECO:0000313" key="3">
    <source>
        <dbReference type="Proteomes" id="UP000789405"/>
    </source>
</evidence>